<organism evidence="1 2">
    <name type="scientific">Campylobacter showae RM3277</name>
    <dbReference type="NCBI Taxonomy" id="553219"/>
    <lineage>
        <taxon>Bacteria</taxon>
        <taxon>Pseudomonadati</taxon>
        <taxon>Campylobacterota</taxon>
        <taxon>Epsilonproteobacteria</taxon>
        <taxon>Campylobacterales</taxon>
        <taxon>Campylobacteraceae</taxon>
        <taxon>Campylobacter</taxon>
    </lineage>
</organism>
<protein>
    <submittedName>
        <fullName evidence="1">Uncharacterized protein</fullName>
    </submittedName>
</protein>
<comment type="caution">
    <text evidence="1">The sequence shown here is derived from an EMBL/GenBank/DDBJ whole genome shotgun (WGS) entry which is preliminary data.</text>
</comment>
<dbReference type="EMBL" id="ACVQ01000027">
    <property type="protein sequence ID" value="EET79215.1"/>
    <property type="molecule type" value="Genomic_DNA"/>
</dbReference>
<reference evidence="1 2" key="1">
    <citation type="submission" date="2009-07" db="EMBL/GenBank/DDBJ databases">
        <authorList>
            <person name="Madupu R."/>
            <person name="Sebastian Y."/>
            <person name="Durkin A.S."/>
            <person name="Torralba M."/>
            <person name="Methe B."/>
            <person name="Sutton G.G."/>
            <person name="Strausberg R.L."/>
            <person name="Nelson K.E."/>
        </authorList>
    </citation>
    <scope>NUCLEOTIDE SEQUENCE [LARGE SCALE GENOMIC DNA]</scope>
    <source>
        <strain evidence="1 2">RM3277</strain>
    </source>
</reference>
<sequence>MRQARKQKGKFDLCACAFFFKVLEFIDYIEINTVKISV</sequence>
<dbReference type="AlphaFoldDB" id="C6RHJ8"/>
<gene>
    <name evidence="1" type="ORF">CAMSH0001_0825</name>
</gene>
<evidence type="ECO:0000313" key="1">
    <source>
        <dbReference type="EMBL" id="EET79215.1"/>
    </source>
</evidence>
<evidence type="ECO:0000313" key="2">
    <source>
        <dbReference type="Proteomes" id="UP000003107"/>
    </source>
</evidence>
<name>C6RHJ8_9BACT</name>
<dbReference type="Proteomes" id="UP000003107">
    <property type="component" value="Unassembled WGS sequence"/>
</dbReference>
<accession>C6RHJ8</accession>
<proteinExistence type="predicted"/>
<keyword evidence="2" id="KW-1185">Reference proteome</keyword>